<keyword evidence="14" id="KW-1185">Reference proteome</keyword>
<evidence type="ECO:0000256" key="4">
    <source>
        <dbReference type="ARBA" id="ARBA00022723"/>
    </source>
</evidence>
<dbReference type="Proteomes" id="UP000269669">
    <property type="component" value="Unassembled WGS sequence"/>
</dbReference>
<dbReference type="PANTHER" id="PTHR37425:SF1">
    <property type="entry name" value="OUTER MEMBRANE PROTEIN"/>
    <property type="match status" value="1"/>
</dbReference>
<comment type="caution">
    <text evidence="13">The sequence shown here is derived from an EMBL/GenBank/DDBJ whole genome shotgun (WGS) entry which is preliminary data.</text>
</comment>
<dbReference type="Gene3D" id="3.30.1380.10">
    <property type="match status" value="1"/>
</dbReference>
<evidence type="ECO:0000256" key="10">
    <source>
        <dbReference type="ARBA" id="ARBA00093448"/>
    </source>
</evidence>
<comment type="cofactor">
    <cofactor evidence="1">
        <name>Zn(2+)</name>
        <dbReference type="ChEBI" id="CHEBI:29105"/>
    </cofactor>
</comment>
<dbReference type="Pfam" id="PF05951">
    <property type="entry name" value="Peptidase_M15_2"/>
    <property type="match status" value="1"/>
</dbReference>
<dbReference type="OrthoDB" id="9782994at2"/>
<keyword evidence="8" id="KW-0482">Metalloprotease</keyword>
<keyword evidence="7" id="KW-0862">Zinc</keyword>
<evidence type="ECO:0000313" key="14">
    <source>
        <dbReference type="Proteomes" id="UP000269669"/>
    </source>
</evidence>
<dbReference type="GO" id="GO:0046872">
    <property type="term" value="F:metal ion binding"/>
    <property type="evidence" value="ECO:0007669"/>
    <property type="project" value="UniProtKB-KW"/>
</dbReference>
<dbReference type="InterPro" id="IPR010275">
    <property type="entry name" value="MepK"/>
</dbReference>
<dbReference type="InterPro" id="IPR009045">
    <property type="entry name" value="Zn_M74/Hedgehog-like"/>
</dbReference>
<dbReference type="EMBL" id="RSDW01000001">
    <property type="protein sequence ID" value="RSL16719.1"/>
    <property type="molecule type" value="Genomic_DNA"/>
</dbReference>
<evidence type="ECO:0000256" key="6">
    <source>
        <dbReference type="ARBA" id="ARBA00022801"/>
    </source>
</evidence>
<feature type="chain" id="PRO_5019030779" description="Murein endopeptidase K" evidence="12">
    <location>
        <begin position="29"/>
        <end position="223"/>
    </location>
</feature>
<keyword evidence="3" id="KW-0645">Protease</keyword>
<evidence type="ECO:0000313" key="13">
    <source>
        <dbReference type="EMBL" id="RSL16719.1"/>
    </source>
</evidence>
<proteinExistence type="inferred from homology"/>
<reference evidence="13 14" key="1">
    <citation type="submission" date="2018-12" db="EMBL/GenBank/DDBJ databases">
        <title>Sequencing of bacterial isolates from soil warming experiment in Harvard Forest, Massachusetts, USA.</title>
        <authorList>
            <person name="Deangelis K."/>
        </authorList>
    </citation>
    <scope>NUCLEOTIDE SEQUENCE [LARGE SCALE GENOMIC DNA]</scope>
    <source>
        <strain evidence="13 14">EB153</strain>
    </source>
</reference>
<dbReference type="GO" id="GO:0006508">
    <property type="term" value="P:proteolysis"/>
    <property type="evidence" value="ECO:0007669"/>
    <property type="project" value="UniProtKB-KW"/>
</dbReference>
<evidence type="ECO:0000256" key="2">
    <source>
        <dbReference type="ARBA" id="ARBA00004776"/>
    </source>
</evidence>
<keyword evidence="4" id="KW-0479">Metal-binding</keyword>
<evidence type="ECO:0000256" key="7">
    <source>
        <dbReference type="ARBA" id="ARBA00022833"/>
    </source>
</evidence>
<accession>A0A428MIQ6</accession>
<dbReference type="SUPFAM" id="SSF55166">
    <property type="entry name" value="Hedgehog/DD-peptidase"/>
    <property type="match status" value="1"/>
</dbReference>
<keyword evidence="9" id="KW-0961">Cell wall biogenesis/degradation</keyword>
<evidence type="ECO:0000256" key="12">
    <source>
        <dbReference type="SAM" id="SignalP"/>
    </source>
</evidence>
<evidence type="ECO:0000256" key="1">
    <source>
        <dbReference type="ARBA" id="ARBA00001947"/>
    </source>
</evidence>
<dbReference type="PANTHER" id="PTHR37425">
    <property type="match status" value="1"/>
</dbReference>
<comment type="similarity">
    <text evidence="10">Belongs to the peptidase M15 family.</text>
</comment>
<comment type="pathway">
    <text evidence="2">Cell wall biogenesis; cell wall polysaccharide biosynthesis.</text>
</comment>
<evidence type="ECO:0000256" key="11">
    <source>
        <dbReference type="ARBA" id="ARBA00093666"/>
    </source>
</evidence>
<sequence length="223" mass="24104">MRISFKRSVTVVVATAAVLFGLSGLVKAAEDRATTGTSTLAGAAEQYHLRLHHLHTGESIDVVYRVGDTYVPAGLDKLNHFLRDHRTQDVSSYDPKEFDVLHALMAKLGKPNGVIDIVCGYRTPWSNAFLRQGRASSGVAEHSQHMLAKAIDIRVPGVATTTLRDAALSLHAGGVGYYPVNEFVHVDVGPVRQWSYGLASHRAVAHDSVRPARWSGRGATAGE</sequence>
<evidence type="ECO:0000256" key="9">
    <source>
        <dbReference type="ARBA" id="ARBA00023316"/>
    </source>
</evidence>
<protein>
    <recommendedName>
        <fullName evidence="11">Murein endopeptidase K</fullName>
    </recommendedName>
</protein>
<dbReference type="GO" id="GO:0071555">
    <property type="term" value="P:cell wall organization"/>
    <property type="evidence" value="ECO:0007669"/>
    <property type="project" value="UniProtKB-KW"/>
</dbReference>
<evidence type="ECO:0000256" key="5">
    <source>
        <dbReference type="ARBA" id="ARBA00022729"/>
    </source>
</evidence>
<evidence type="ECO:0000256" key="8">
    <source>
        <dbReference type="ARBA" id="ARBA00023049"/>
    </source>
</evidence>
<name>A0A428MIQ6_9BACT</name>
<dbReference type="GO" id="GO:0008237">
    <property type="term" value="F:metallopeptidase activity"/>
    <property type="evidence" value="ECO:0007669"/>
    <property type="project" value="UniProtKB-KW"/>
</dbReference>
<dbReference type="RefSeq" id="WP_125485288.1">
    <property type="nucleotide sequence ID" value="NZ_RSDW01000001.1"/>
</dbReference>
<organism evidence="13 14">
    <name type="scientific">Edaphobacter aggregans</name>
    <dbReference type="NCBI Taxonomy" id="570835"/>
    <lineage>
        <taxon>Bacteria</taxon>
        <taxon>Pseudomonadati</taxon>
        <taxon>Acidobacteriota</taxon>
        <taxon>Terriglobia</taxon>
        <taxon>Terriglobales</taxon>
        <taxon>Acidobacteriaceae</taxon>
        <taxon>Edaphobacter</taxon>
    </lineage>
</organism>
<dbReference type="AlphaFoldDB" id="A0A428MIQ6"/>
<keyword evidence="5 12" id="KW-0732">Signal</keyword>
<gene>
    <name evidence="13" type="ORF">EDE15_2241</name>
</gene>
<keyword evidence="6" id="KW-0378">Hydrolase</keyword>
<feature type="signal peptide" evidence="12">
    <location>
        <begin position="1"/>
        <end position="28"/>
    </location>
</feature>
<evidence type="ECO:0000256" key="3">
    <source>
        <dbReference type="ARBA" id="ARBA00022670"/>
    </source>
</evidence>